<comment type="caution">
    <text evidence="1">The sequence shown here is derived from an EMBL/GenBank/DDBJ whole genome shotgun (WGS) entry which is preliminary data.</text>
</comment>
<evidence type="ECO:0000313" key="2">
    <source>
        <dbReference type="Proteomes" id="UP001434883"/>
    </source>
</evidence>
<sequence length="130" mass="14626">MVVRDDTIGRNKDVSLFLKGSLRLHPPTRPVVPVWDNYLVLTALWSAQFKPLKEVSLECLSKRKQNSSGYGKTRGRTSCFASGTLEARALLFGLRWPHPCHSLPLMLARCGVDDTSEPFCPVQVWKRTSV</sequence>
<gene>
    <name evidence="1" type="ORF">XENOCAPTIV_000538</name>
</gene>
<reference evidence="1 2" key="1">
    <citation type="submission" date="2021-06" db="EMBL/GenBank/DDBJ databases">
        <authorList>
            <person name="Palmer J.M."/>
        </authorList>
    </citation>
    <scope>NUCLEOTIDE SEQUENCE [LARGE SCALE GENOMIC DNA]</scope>
    <source>
        <strain evidence="1 2">XC_2019</strain>
        <tissue evidence="1">Muscle</tissue>
    </source>
</reference>
<evidence type="ECO:0000313" key="1">
    <source>
        <dbReference type="EMBL" id="MEQ2212497.1"/>
    </source>
</evidence>
<accession>A0ABV0RYU0</accession>
<keyword evidence="2" id="KW-1185">Reference proteome</keyword>
<protein>
    <submittedName>
        <fullName evidence="1">Uncharacterized protein</fullName>
    </submittedName>
</protein>
<organism evidence="1 2">
    <name type="scientific">Xenoophorus captivus</name>
    <dbReference type="NCBI Taxonomy" id="1517983"/>
    <lineage>
        <taxon>Eukaryota</taxon>
        <taxon>Metazoa</taxon>
        <taxon>Chordata</taxon>
        <taxon>Craniata</taxon>
        <taxon>Vertebrata</taxon>
        <taxon>Euteleostomi</taxon>
        <taxon>Actinopterygii</taxon>
        <taxon>Neopterygii</taxon>
        <taxon>Teleostei</taxon>
        <taxon>Neoteleostei</taxon>
        <taxon>Acanthomorphata</taxon>
        <taxon>Ovalentaria</taxon>
        <taxon>Atherinomorphae</taxon>
        <taxon>Cyprinodontiformes</taxon>
        <taxon>Goodeidae</taxon>
        <taxon>Xenoophorus</taxon>
    </lineage>
</organism>
<dbReference type="Proteomes" id="UP001434883">
    <property type="component" value="Unassembled WGS sequence"/>
</dbReference>
<name>A0ABV0RYU0_9TELE</name>
<dbReference type="EMBL" id="JAHRIN010059863">
    <property type="protein sequence ID" value="MEQ2212497.1"/>
    <property type="molecule type" value="Genomic_DNA"/>
</dbReference>
<proteinExistence type="predicted"/>